<dbReference type="InterPro" id="IPR037004">
    <property type="entry name" value="Exonuc_VII_ssu_sf"/>
</dbReference>
<evidence type="ECO:0000256" key="4">
    <source>
        <dbReference type="ARBA" id="ARBA00022801"/>
    </source>
</evidence>
<keyword evidence="3 6" id="KW-0540">Nuclease</keyword>
<evidence type="ECO:0000313" key="8">
    <source>
        <dbReference type="Proteomes" id="UP001465331"/>
    </source>
</evidence>
<dbReference type="Gene3D" id="1.10.287.1040">
    <property type="entry name" value="Exonuclease VII, small subunit"/>
    <property type="match status" value="1"/>
</dbReference>
<comment type="similarity">
    <text evidence="1 6">Belongs to the XseB family.</text>
</comment>
<dbReference type="EMBL" id="JBEPIJ010000005">
    <property type="protein sequence ID" value="MES0873609.1"/>
    <property type="molecule type" value="Genomic_DNA"/>
</dbReference>
<comment type="subcellular location">
    <subcellularLocation>
        <location evidence="6">Cytoplasm</location>
    </subcellularLocation>
</comment>
<dbReference type="PANTHER" id="PTHR34137:SF1">
    <property type="entry name" value="EXODEOXYRIBONUCLEASE 7 SMALL SUBUNIT"/>
    <property type="match status" value="1"/>
</dbReference>
<evidence type="ECO:0000256" key="5">
    <source>
        <dbReference type="ARBA" id="ARBA00022839"/>
    </source>
</evidence>
<dbReference type="GO" id="GO:0008855">
    <property type="term" value="F:exodeoxyribonuclease VII activity"/>
    <property type="evidence" value="ECO:0007669"/>
    <property type="project" value="UniProtKB-EC"/>
</dbReference>
<name>A0ABV2AAZ7_9GAMM</name>
<dbReference type="Proteomes" id="UP001465331">
    <property type="component" value="Unassembled WGS sequence"/>
</dbReference>
<evidence type="ECO:0000256" key="1">
    <source>
        <dbReference type="ARBA" id="ARBA00009998"/>
    </source>
</evidence>
<dbReference type="NCBIfam" id="NF002140">
    <property type="entry name" value="PRK00977.1-4"/>
    <property type="match status" value="1"/>
</dbReference>
<comment type="function">
    <text evidence="6">Bidirectionally degrades single-stranded DNA into large acid-insoluble oligonucleotides, which are then degraded further into small acid-soluble oligonucleotides.</text>
</comment>
<accession>A0ABV2AAZ7</accession>
<organism evidence="7 8">
    <name type="scientific">Sinimarinibacterium thermocellulolyticum</name>
    <dbReference type="NCBI Taxonomy" id="3170016"/>
    <lineage>
        <taxon>Bacteria</taxon>
        <taxon>Pseudomonadati</taxon>
        <taxon>Pseudomonadota</taxon>
        <taxon>Gammaproteobacteria</taxon>
        <taxon>Nevskiales</taxon>
        <taxon>Nevskiaceae</taxon>
        <taxon>Sinimarinibacterium</taxon>
    </lineage>
</organism>
<dbReference type="Pfam" id="PF02609">
    <property type="entry name" value="Exonuc_VII_S"/>
    <property type="match status" value="1"/>
</dbReference>
<keyword evidence="8" id="KW-1185">Reference proteome</keyword>
<gene>
    <name evidence="6" type="primary">xseB</name>
    <name evidence="7" type="ORF">ABSH63_06275</name>
</gene>
<comment type="subunit">
    <text evidence="6">Heterooligomer composed of large and small subunits.</text>
</comment>
<dbReference type="SUPFAM" id="SSF116842">
    <property type="entry name" value="XseB-like"/>
    <property type="match status" value="1"/>
</dbReference>
<protein>
    <recommendedName>
        <fullName evidence="6">Exodeoxyribonuclease 7 small subunit</fullName>
        <ecNumber evidence="6">3.1.11.6</ecNumber>
    </recommendedName>
    <alternativeName>
        <fullName evidence="6">Exodeoxyribonuclease VII small subunit</fullName>
        <shortName evidence="6">Exonuclease VII small subunit</shortName>
    </alternativeName>
</protein>
<comment type="caution">
    <text evidence="7">The sequence shown here is derived from an EMBL/GenBank/DDBJ whole genome shotgun (WGS) entry which is preliminary data.</text>
</comment>
<dbReference type="HAMAP" id="MF_00337">
    <property type="entry name" value="Exonuc_7_S"/>
    <property type="match status" value="1"/>
</dbReference>
<evidence type="ECO:0000256" key="2">
    <source>
        <dbReference type="ARBA" id="ARBA00022490"/>
    </source>
</evidence>
<dbReference type="NCBIfam" id="TIGR01280">
    <property type="entry name" value="xseB"/>
    <property type="match status" value="1"/>
</dbReference>
<comment type="catalytic activity">
    <reaction evidence="6">
        <text>Exonucleolytic cleavage in either 5'- to 3'- or 3'- to 5'-direction to yield nucleoside 5'-phosphates.</text>
        <dbReference type="EC" id="3.1.11.6"/>
    </reaction>
</comment>
<evidence type="ECO:0000256" key="3">
    <source>
        <dbReference type="ARBA" id="ARBA00022722"/>
    </source>
</evidence>
<dbReference type="RefSeq" id="WP_352888384.1">
    <property type="nucleotide sequence ID" value="NZ_JBEPIJ010000005.1"/>
</dbReference>
<proteinExistence type="inferred from homology"/>
<dbReference type="InterPro" id="IPR003761">
    <property type="entry name" value="Exonuc_VII_S"/>
</dbReference>
<sequence>MSHESDPARLPDGDPVGRFEEAMKELEGIVQSLERGELRLETSLRLFQRGIELTRECRSALDNAELQVRTLLQAEPPSDGAP</sequence>
<dbReference type="EC" id="3.1.11.6" evidence="6"/>
<keyword evidence="5 6" id="KW-0269">Exonuclease</keyword>
<keyword evidence="4 6" id="KW-0378">Hydrolase</keyword>
<keyword evidence="2 6" id="KW-0963">Cytoplasm</keyword>
<evidence type="ECO:0000313" key="7">
    <source>
        <dbReference type="EMBL" id="MES0873609.1"/>
    </source>
</evidence>
<reference evidence="7 8" key="1">
    <citation type="submission" date="2024-06" db="EMBL/GenBank/DDBJ databases">
        <authorList>
            <person name="Li Z."/>
            <person name="Jiang Y."/>
        </authorList>
    </citation>
    <scope>NUCLEOTIDE SEQUENCE [LARGE SCALE GENOMIC DNA]</scope>
    <source>
        <strain evidence="7 8">HSW-8</strain>
    </source>
</reference>
<evidence type="ECO:0000256" key="6">
    <source>
        <dbReference type="HAMAP-Rule" id="MF_00337"/>
    </source>
</evidence>
<dbReference type="PANTHER" id="PTHR34137">
    <property type="entry name" value="EXODEOXYRIBONUCLEASE 7 SMALL SUBUNIT"/>
    <property type="match status" value="1"/>
</dbReference>